<gene>
    <name evidence="10" type="ORF">ONZ51_g13230</name>
</gene>
<comment type="caution">
    <text evidence="10">The sequence shown here is derived from an EMBL/GenBank/DDBJ whole genome shotgun (WGS) entry which is preliminary data.</text>
</comment>
<dbReference type="Pfam" id="PF03372">
    <property type="entry name" value="Exo_endo_phos"/>
    <property type="match status" value="1"/>
</dbReference>
<keyword evidence="6" id="KW-0464">Manganese</keyword>
<feature type="binding site" evidence="6">
    <location>
        <position position="214"/>
    </location>
    <ligand>
        <name>Mg(2+)</name>
        <dbReference type="ChEBI" id="CHEBI:18420"/>
        <label>1</label>
    </ligand>
</feature>
<keyword evidence="4 6" id="KW-0460">Magnesium</keyword>
<feature type="binding site" evidence="6">
    <location>
        <position position="67"/>
    </location>
    <ligand>
        <name>Mg(2+)</name>
        <dbReference type="ChEBI" id="CHEBI:18420"/>
        <label>1</label>
    </ligand>
</feature>
<feature type="site" description="Important for catalytic activity" evidence="7">
    <location>
        <position position="275"/>
    </location>
</feature>
<feature type="active site" evidence="5">
    <location>
        <position position="181"/>
    </location>
</feature>
<keyword evidence="3" id="KW-0378">Hydrolase</keyword>
<reference evidence="10" key="1">
    <citation type="submission" date="2022-11" db="EMBL/GenBank/DDBJ databases">
        <title>Genome Sequence of Cubamyces cubensis.</title>
        <authorList>
            <person name="Buettner E."/>
        </authorList>
    </citation>
    <scope>NUCLEOTIDE SEQUENCE</scope>
    <source>
        <strain evidence="10">MPL-01</strain>
    </source>
</reference>
<dbReference type="GO" id="GO:0008311">
    <property type="term" value="F:double-stranded DNA 3'-5' DNA exonuclease activity"/>
    <property type="evidence" value="ECO:0007669"/>
    <property type="project" value="TreeGrafter"/>
</dbReference>
<evidence type="ECO:0000313" key="10">
    <source>
        <dbReference type="EMBL" id="KAJ8454090.1"/>
    </source>
</evidence>
<dbReference type="AlphaFoldDB" id="A0AAD7X657"/>
<organism evidence="10 11">
    <name type="scientific">Trametes cubensis</name>
    <dbReference type="NCBI Taxonomy" id="1111947"/>
    <lineage>
        <taxon>Eukaryota</taxon>
        <taxon>Fungi</taxon>
        <taxon>Dikarya</taxon>
        <taxon>Basidiomycota</taxon>
        <taxon>Agaricomycotina</taxon>
        <taxon>Agaricomycetes</taxon>
        <taxon>Polyporales</taxon>
        <taxon>Polyporaceae</taxon>
        <taxon>Trametes</taxon>
    </lineage>
</organism>
<feature type="active site" description="Proton donor/acceptor" evidence="5">
    <location>
        <position position="214"/>
    </location>
</feature>
<dbReference type="GO" id="GO:0046872">
    <property type="term" value="F:metal ion binding"/>
    <property type="evidence" value="ECO:0007669"/>
    <property type="project" value="UniProtKB-KW"/>
</dbReference>
<feature type="binding site" evidence="6">
    <location>
        <position position="102"/>
    </location>
    <ligand>
        <name>Mg(2+)</name>
        <dbReference type="ChEBI" id="CHEBI:18420"/>
        <label>1</label>
    </ligand>
</feature>
<protein>
    <recommendedName>
        <fullName evidence="9">Endonuclease/exonuclease/phosphatase domain-containing protein</fullName>
    </recommendedName>
</protein>
<evidence type="ECO:0000256" key="6">
    <source>
        <dbReference type="PIRSR" id="PIRSR604808-2"/>
    </source>
</evidence>
<comment type="cofactor">
    <cofactor evidence="6">
        <name>Mg(2+)</name>
        <dbReference type="ChEBI" id="CHEBI:18420"/>
    </cofactor>
    <cofactor evidence="6">
        <name>Mn(2+)</name>
        <dbReference type="ChEBI" id="CHEBI:29035"/>
    </cofactor>
    <text evidence="6">Probably binds two magnesium or manganese ions per subunit.</text>
</comment>
<dbReference type="InterPro" id="IPR036691">
    <property type="entry name" value="Endo/exonu/phosph_ase_sf"/>
</dbReference>
<evidence type="ECO:0000256" key="5">
    <source>
        <dbReference type="PIRSR" id="PIRSR604808-1"/>
    </source>
</evidence>
<dbReference type="GO" id="GO:0006284">
    <property type="term" value="P:base-excision repair"/>
    <property type="evidence" value="ECO:0007669"/>
    <property type="project" value="TreeGrafter"/>
</dbReference>
<keyword evidence="11" id="KW-1185">Reference proteome</keyword>
<evidence type="ECO:0000259" key="9">
    <source>
        <dbReference type="Pfam" id="PF03372"/>
    </source>
</evidence>
<comment type="similarity">
    <text evidence="1">Belongs to the DNA repair enzymes AP/ExoA family.</text>
</comment>
<sequence>MHAECRGGAARLSTSPRPEDPAPVCGSGPALPPRGPQGGARGLRNEERGRERMARRGKTHLRLASLNMRGAGGDGLGGVGEKWMRINQILRENQIAVLAVQEAHLSNDRAATLNTLFGEYMSVFPSAYPENETGACGVAFAINRRILKNANCQPTEIIPGRVLMLDLNWPEEQPLRIVNVYGPNVARENAALWDTLRTDRLGAGNRQVDVLLGDFNIVDDPIDRLPARQDSACAVDALRGLVDELRVRDGWREQNPNTKSFTYLHAANGSQSRLDRIYTHMVPGREVDDWDIKEPGLDSDHKMVTASLYDNRAPFVGKGRWVMLKHLLTDDQLVGEMKRLAAAMATEMEALTVRTEERNPQTIYAAFKSDLIRAVRTRAKEKIPRMQKQIEALRADLQATLNPPAVAHANAGGEAEAESQREHHAAVLQDRLLRLERKCFESARRTVAVKQRLYQETMTKQWTRSAGTTTMAVLCA</sequence>
<evidence type="ECO:0000256" key="7">
    <source>
        <dbReference type="PIRSR" id="PIRSR604808-3"/>
    </source>
</evidence>
<feature type="binding site" evidence="6">
    <location>
        <position position="301"/>
    </location>
    <ligand>
        <name>Mg(2+)</name>
        <dbReference type="ChEBI" id="CHEBI:18420"/>
        <label>1</label>
    </ligand>
</feature>
<feature type="site" description="Interaction with DNA substrate" evidence="7">
    <location>
        <position position="301"/>
    </location>
</feature>
<evidence type="ECO:0000256" key="2">
    <source>
        <dbReference type="ARBA" id="ARBA00022723"/>
    </source>
</evidence>
<evidence type="ECO:0000256" key="3">
    <source>
        <dbReference type="ARBA" id="ARBA00022801"/>
    </source>
</evidence>
<feature type="compositionally biased region" description="Basic and acidic residues" evidence="8">
    <location>
        <begin position="43"/>
        <end position="54"/>
    </location>
</feature>
<feature type="site" description="Transition state stabilizer" evidence="7">
    <location>
        <position position="216"/>
    </location>
</feature>
<dbReference type="GO" id="GO:0008081">
    <property type="term" value="F:phosphoric diester hydrolase activity"/>
    <property type="evidence" value="ECO:0007669"/>
    <property type="project" value="TreeGrafter"/>
</dbReference>
<accession>A0AAD7X657</accession>
<proteinExistence type="inferred from homology"/>
<dbReference type="InterPro" id="IPR004808">
    <property type="entry name" value="AP_endonuc_1"/>
</dbReference>
<dbReference type="GO" id="GO:0003906">
    <property type="term" value="F:DNA-(apurinic or apyrimidinic site) endonuclease activity"/>
    <property type="evidence" value="ECO:0007669"/>
    <property type="project" value="TreeGrafter"/>
</dbReference>
<evidence type="ECO:0000313" key="11">
    <source>
        <dbReference type="Proteomes" id="UP001215151"/>
    </source>
</evidence>
<evidence type="ECO:0000256" key="1">
    <source>
        <dbReference type="ARBA" id="ARBA00007092"/>
    </source>
</evidence>
<evidence type="ECO:0000256" key="4">
    <source>
        <dbReference type="ARBA" id="ARBA00022842"/>
    </source>
</evidence>
<feature type="domain" description="Endonuclease/exonuclease/phosphatase" evidence="9">
    <location>
        <begin position="86"/>
        <end position="280"/>
    </location>
</feature>
<feature type="active site" description="Proton acceptor" evidence="5">
    <location>
        <position position="301"/>
    </location>
</feature>
<feature type="binding site" evidence="6">
    <location>
        <position position="216"/>
    </location>
    <ligand>
        <name>Mg(2+)</name>
        <dbReference type="ChEBI" id="CHEBI:18420"/>
        <label>1</label>
    </ligand>
</feature>
<feature type="binding site" evidence="6">
    <location>
        <position position="300"/>
    </location>
    <ligand>
        <name>Mg(2+)</name>
        <dbReference type="ChEBI" id="CHEBI:18420"/>
        <label>1</label>
    </ligand>
</feature>
<keyword evidence="2 6" id="KW-0479">Metal-binding</keyword>
<dbReference type="PANTHER" id="PTHR22748">
    <property type="entry name" value="AP ENDONUCLEASE"/>
    <property type="match status" value="1"/>
</dbReference>
<dbReference type="Gene3D" id="3.60.10.10">
    <property type="entry name" value="Endonuclease/exonuclease/phosphatase"/>
    <property type="match status" value="1"/>
</dbReference>
<dbReference type="GO" id="GO:0005634">
    <property type="term" value="C:nucleus"/>
    <property type="evidence" value="ECO:0007669"/>
    <property type="project" value="TreeGrafter"/>
</dbReference>
<dbReference type="EMBL" id="JAPEVG010001056">
    <property type="protein sequence ID" value="KAJ8454090.1"/>
    <property type="molecule type" value="Genomic_DNA"/>
</dbReference>
<dbReference type="InterPro" id="IPR005135">
    <property type="entry name" value="Endo/exonuclease/phosphatase"/>
</dbReference>
<dbReference type="Proteomes" id="UP001215151">
    <property type="component" value="Unassembled WGS sequence"/>
</dbReference>
<feature type="region of interest" description="Disordered" evidence="8">
    <location>
        <begin position="1"/>
        <end position="59"/>
    </location>
</feature>
<evidence type="ECO:0000256" key="8">
    <source>
        <dbReference type="SAM" id="MobiDB-lite"/>
    </source>
</evidence>
<name>A0AAD7X657_9APHY</name>
<dbReference type="PANTHER" id="PTHR22748:SF4">
    <property type="entry name" value="DNA-(APURINIC OR APYRIMIDINIC SITE) ENDONUCLEASE 2"/>
    <property type="match status" value="1"/>
</dbReference>
<dbReference type="SUPFAM" id="SSF56219">
    <property type="entry name" value="DNase I-like"/>
    <property type="match status" value="1"/>
</dbReference>